<evidence type="ECO:0000256" key="1">
    <source>
        <dbReference type="SAM" id="MobiDB-lite"/>
    </source>
</evidence>
<sequence>MQAHDLFLIASRNRSGHWHAFPGQGHVIDASRSTPLGPCRSATPTGTSSAGWPTCRACRWGGGLAARAVSVLAAYDSAALHILAADGGIGGRGGASRFRRRGRRRRRTGGGGSVHDQGGYLQITRG</sequence>
<evidence type="ECO:0008006" key="4">
    <source>
        <dbReference type="Google" id="ProtNLM"/>
    </source>
</evidence>
<keyword evidence="3" id="KW-1185">Reference proteome</keyword>
<accession>A0A4V6D0R8</accession>
<organism evidence="2 3">
    <name type="scientific">Setaria viridis</name>
    <name type="common">Green bristlegrass</name>
    <name type="synonym">Setaria italica subsp. viridis</name>
    <dbReference type="NCBI Taxonomy" id="4556"/>
    <lineage>
        <taxon>Eukaryota</taxon>
        <taxon>Viridiplantae</taxon>
        <taxon>Streptophyta</taxon>
        <taxon>Embryophyta</taxon>
        <taxon>Tracheophyta</taxon>
        <taxon>Spermatophyta</taxon>
        <taxon>Magnoliopsida</taxon>
        <taxon>Liliopsida</taxon>
        <taxon>Poales</taxon>
        <taxon>Poaceae</taxon>
        <taxon>PACMAD clade</taxon>
        <taxon>Panicoideae</taxon>
        <taxon>Panicodae</taxon>
        <taxon>Paniceae</taxon>
        <taxon>Cenchrinae</taxon>
        <taxon>Setaria</taxon>
    </lineage>
</organism>
<dbReference type="AlphaFoldDB" id="A0A4V6D0R8"/>
<dbReference type="Gramene" id="TKV91895">
    <property type="protein sequence ID" value="TKV91895"/>
    <property type="gene ID" value="SEVIR_9G127350v2"/>
</dbReference>
<feature type="compositionally biased region" description="Basic residues" evidence="1">
    <location>
        <begin position="97"/>
        <end position="108"/>
    </location>
</feature>
<evidence type="ECO:0000313" key="2">
    <source>
        <dbReference type="EMBL" id="TKV91895.1"/>
    </source>
</evidence>
<proteinExistence type="predicted"/>
<gene>
    <name evidence="2" type="ORF">SEVIR_9G127350v2</name>
</gene>
<evidence type="ECO:0000313" key="3">
    <source>
        <dbReference type="Proteomes" id="UP000298652"/>
    </source>
</evidence>
<name>A0A4V6D0R8_SETVI</name>
<protein>
    <recommendedName>
        <fullName evidence="4">rRNA N-glycosidase</fullName>
    </recommendedName>
</protein>
<dbReference type="Proteomes" id="UP000298652">
    <property type="component" value="Chromosome 9"/>
</dbReference>
<dbReference type="EMBL" id="CM016560">
    <property type="protein sequence ID" value="TKV91895.1"/>
    <property type="molecule type" value="Genomic_DNA"/>
</dbReference>
<feature type="region of interest" description="Disordered" evidence="1">
    <location>
        <begin position="93"/>
        <end position="126"/>
    </location>
</feature>
<reference evidence="2" key="1">
    <citation type="submission" date="2019-03" db="EMBL/GenBank/DDBJ databases">
        <title>WGS assembly of Setaria viridis.</title>
        <authorList>
            <person name="Huang P."/>
            <person name="Jenkins J."/>
            <person name="Grimwood J."/>
            <person name="Barry K."/>
            <person name="Healey A."/>
            <person name="Mamidi S."/>
            <person name="Sreedasyam A."/>
            <person name="Shu S."/>
            <person name="Feldman M."/>
            <person name="Wu J."/>
            <person name="Yu Y."/>
            <person name="Chen C."/>
            <person name="Johnson J."/>
            <person name="Rokhsar D."/>
            <person name="Baxter I."/>
            <person name="Schmutz J."/>
            <person name="Brutnell T."/>
            <person name="Kellogg E."/>
        </authorList>
    </citation>
    <scope>NUCLEOTIDE SEQUENCE [LARGE SCALE GENOMIC DNA]</scope>
</reference>